<protein>
    <submittedName>
        <fullName evidence="2">Uncharacterized protein</fullName>
    </submittedName>
</protein>
<keyword evidence="3" id="KW-1185">Reference proteome</keyword>
<proteinExistence type="predicted"/>
<feature type="compositionally biased region" description="Basic and acidic residues" evidence="1">
    <location>
        <begin position="70"/>
        <end position="81"/>
    </location>
</feature>
<dbReference type="VEuPathDB" id="VectorBase:ACUA026841"/>
<reference evidence="3" key="1">
    <citation type="submission" date="2013-09" db="EMBL/GenBank/DDBJ databases">
        <title>The Genome Sequence of Anopheles culicifacies species A.</title>
        <authorList>
            <consortium name="The Broad Institute Genomics Platform"/>
            <person name="Neafsey D.E."/>
            <person name="Besansky N."/>
            <person name="Howell P."/>
            <person name="Walton C."/>
            <person name="Young S.K."/>
            <person name="Zeng Q."/>
            <person name="Gargeya S."/>
            <person name="Fitzgerald M."/>
            <person name="Haas B."/>
            <person name="Abouelleil A."/>
            <person name="Allen A.W."/>
            <person name="Alvarado L."/>
            <person name="Arachchi H.M."/>
            <person name="Berlin A.M."/>
            <person name="Chapman S.B."/>
            <person name="Gainer-Dewar J."/>
            <person name="Goldberg J."/>
            <person name="Griggs A."/>
            <person name="Gujja S."/>
            <person name="Hansen M."/>
            <person name="Howarth C."/>
            <person name="Imamovic A."/>
            <person name="Ireland A."/>
            <person name="Larimer J."/>
            <person name="McCowan C."/>
            <person name="Murphy C."/>
            <person name="Pearson M."/>
            <person name="Poon T.W."/>
            <person name="Priest M."/>
            <person name="Roberts A."/>
            <person name="Saif S."/>
            <person name="Shea T."/>
            <person name="Sisk P."/>
            <person name="Sykes S."/>
            <person name="Wortman J."/>
            <person name="Nusbaum C."/>
            <person name="Birren B."/>
        </authorList>
    </citation>
    <scope>NUCLEOTIDE SEQUENCE [LARGE SCALE GENOMIC DNA]</scope>
    <source>
        <strain evidence="3">A-37</strain>
    </source>
</reference>
<reference evidence="2" key="2">
    <citation type="submission" date="2020-05" db="UniProtKB">
        <authorList>
            <consortium name="EnsemblMetazoa"/>
        </authorList>
    </citation>
    <scope>IDENTIFICATION</scope>
    <source>
        <strain evidence="2">A-37</strain>
    </source>
</reference>
<feature type="compositionally biased region" description="Basic and acidic residues" evidence="1">
    <location>
        <begin position="119"/>
        <end position="133"/>
    </location>
</feature>
<dbReference type="Proteomes" id="UP000075883">
    <property type="component" value="Unassembled WGS sequence"/>
</dbReference>
<evidence type="ECO:0000313" key="3">
    <source>
        <dbReference type="Proteomes" id="UP000075883"/>
    </source>
</evidence>
<dbReference type="AlphaFoldDB" id="A0A182MUX7"/>
<feature type="region of interest" description="Disordered" evidence="1">
    <location>
        <begin position="70"/>
        <end position="182"/>
    </location>
</feature>
<dbReference type="STRING" id="139723.A0A182MUX7"/>
<dbReference type="EMBL" id="AXCM01002125">
    <property type="status" value="NOT_ANNOTATED_CDS"/>
    <property type="molecule type" value="Genomic_DNA"/>
</dbReference>
<sequence length="206" mass="23223">MDLEQINFIPCLWGSGIKTTPRHPVVETKSTTILLGVLLAVGTASADISTLLRGGYSGNNILQDDGYHYDKPKVPFEEPPRKCAASEQNPDGSCGYDYPKPDQSFTLPNEYLPPTTTDNNHHTSNDDHNEKNNNYHASNYHDYSPNYSRAGISPTEHYPSDDNNYPSHDYDHSSYNYHHQTYDDNTSYNNATCRNYDQMSTVSTES</sequence>
<evidence type="ECO:0000313" key="2">
    <source>
        <dbReference type="EnsemblMetazoa" id="ACUA026841-PA"/>
    </source>
</evidence>
<organism evidence="2 3">
    <name type="scientific">Anopheles culicifacies</name>
    <dbReference type="NCBI Taxonomy" id="139723"/>
    <lineage>
        <taxon>Eukaryota</taxon>
        <taxon>Metazoa</taxon>
        <taxon>Ecdysozoa</taxon>
        <taxon>Arthropoda</taxon>
        <taxon>Hexapoda</taxon>
        <taxon>Insecta</taxon>
        <taxon>Pterygota</taxon>
        <taxon>Neoptera</taxon>
        <taxon>Endopterygota</taxon>
        <taxon>Diptera</taxon>
        <taxon>Nematocera</taxon>
        <taxon>Culicoidea</taxon>
        <taxon>Culicidae</taxon>
        <taxon>Anophelinae</taxon>
        <taxon>Anopheles</taxon>
        <taxon>culicifacies species complex</taxon>
    </lineage>
</organism>
<name>A0A182MUX7_9DIPT</name>
<evidence type="ECO:0000256" key="1">
    <source>
        <dbReference type="SAM" id="MobiDB-lite"/>
    </source>
</evidence>
<accession>A0A182MUX7</accession>
<dbReference type="EnsemblMetazoa" id="ACUA026841-RA">
    <property type="protein sequence ID" value="ACUA026841-PA"/>
    <property type="gene ID" value="ACUA026841"/>
</dbReference>